<gene>
    <name evidence="14 16" type="primary">pfkA</name>
    <name evidence="16" type="ORF">H4K34_07200</name>
</gene>
<keyword evidence="6 14" id="KW-0808">Transferase</keyword>
<dbReference type="InterPro" id="IPR015912">
    <property type="entry name" value="Phosphofructokinase_CS"/>
</dbReference>
<evidence type="ECO:0000313" key="16">
    <source>
        <dbReference type="EMBL" id="QNR25621.1"/>
    </source>
</evidence>
<keyword evidence="4 14" id="KW-0963">Cytoplasm</keyword>
<dbReference type="KEGG" id="chyd:H4K34_07200"/>
<dbReference type="Gene3D" id="3.40.50.450">
    <property type="match status" value="1"/>
</dbReference>
<evidence type="ECO:0000313" key="17">
    <source>
        <dbReference type="Proteomes" id="UP000516305"/>
    </source>
</evidence>
<comment type="catalytic activity">
    <reaction evidence="13 14">
        <text>beta-D-fructose 6-phosphate + ATP = beta-D-fructose 1,6-bisphosphate + ADP + H(+)</text>
        <dbReference type="Rhea" id="RHEA:16109"/>
        <dbReference type="ChEBI" id="CHEBI:15378"/>
        <dbReference type="ChEBI" id="CHEBI:30616"/>
        <dbReference type="ChEBI" id="CHEBI:32966"/>
        <dbReference type="ChEBI" id="CHEBI:57634"/>
        <dbReference type="ChEBI" id="CHEBI:456216"/>
        <dbReference type="EC" id="2.7.1.11"/>
    </reaction>
</comment>
<dbReference type="GO" id="GO:0005945">
    <property type="term" value="C:6-phosphofructokinase complex"/>
    <property type="evidence" value="ECO:0007669"/>
    <property type="project" value="TreeGrafter"/>
</dbReference>
<dbReference type="InterPro" id="IPR000023">
    <property type="entry name" value="Phosphofructokinase_dom"/>
</dbReference>
<dbReference type="GO" id="GO:0070095">
    <property type="term" value="F:fructose-6-phosphate binding"/>
    <property type="evidence" value="ECO:0007669"/>
    <property type="project" value="TreeGrafter"/>
</dbReference>
<evidence type="ECO:0000256" key="3">
    <source>
        <dbReference type="ARBA" id="ARBA00004679"/>
    </source>
</evidence>
<name>A0A7H0VIS3_9FLAO</name>
<evidence type="ECO:0000256" key="6">
    <source>
        <dbReference type="ARBA" id="ARBA00022679"/>
    </source>
</evidence>
<keyword evidence="5 14" id="KW-0021">Allosteric enzyme</keyword>
<evidence type="ECO:0000256" key="9">
    <source>
        <dbReference type="ARBA" id="ARBA00022777"/>
    </source>
</evidence>
<evidence type="ECO:0000256" key="2">
    <source>
        <dbReference type="ARBA" id="ARBA00004496"/>
    </source>
</evidence>
<dbReference type="Proteomes" id="UP000516305">
    <property type="component" value="Chromosome"/>
</dbReference>
<evidence type="ECO:0000256" key="7">
    <source>
        <dbReference type="ARBA" id="ARBA00022723"/>
    </source>
</evidence>
<dbReference type="SUPFAM" id="SSF53784">
    <property type="entry name" value="Phosphofructokinase"/>
    <property type="match status" value="1"/>
</dbReference>
<dbReference type="EC" id="2.7.1.11" evidence="14"/>
<dbReference type="PRINTS" id="PR00476">
    <property type="entry name" value="PHFRCTKINASE"/>
</dbReference>
<dbReference type="FunFam" id="3.40.50.460:FF:000002">
    <property type="entry name" value="ATP-dependent 6-phosphofructokinase"/>
    <property type="match status" value="1"/>
</dbReference>
<organism evidence="16 17">
    <name type="scientific">Croceimicrobium hydrocarbonivorans</name>
    <dbReference type="NCBI Taxonomy" id="2761580"/>
    <lineage>
        <taxon>Bacteria</taxon>
        <taxon>Pseudomonadati</taxon>
        <taxon>Bacteroidota</taxon>
        <taxon>Flavobacteriia</taxon>
        <taxon>Flavobacteriales</taxon>
        <taxon>Owenweeksiaceae</taxon>
        <taxon>Croceimicrobium</taxon>
    </lineage>
</organism>
<dbReference type="InterPro" id="IPR012828">
    <property type="entry name" value="PFKA_ATP_prok"/>
</dbReference>
<dbReference type="GO" id="GO:0030388">
    <property type="term" value="P:fructose 1,6-bisphosphate metabolic process"/>
    <property type="evidence" value="ECO:0007669"/>
    <property type="project" value="TreeGrafter"/>
</dbReference>
<feature type="binding site" description="in other chain" evidence="14">
    <location>
        <position position="159"/>
    </location>
    <ligand>
        <name>ADP</name>
        <dbReference type="ChEBI" id="CHEBI:456216"/>
        <note>allosteric activator; ligand shared between dimeric partners</note>
    </ligand>
</feature>
<evidence type="ECO:0000259" key="15">
    <source>
        <dbReference type="Pfam" id="PF00365"/>
    </source>
</evidence>
<dbReference type="GO" id="GO:0005524">
    <property type="term" value="F:ATP binding"/>
    <property type="evidence" value="ECO:0007669"/>
    <property type="project" value="UniProtKB-UniRule"/>
</dbReference>
<evidence type="ECO:0000256" key="10">
    <source>
        <dbReference type="ARBA" id="ARBA00022840"/>
    </source>
</evidence>
<comment type="similarity">
    <text evidence="14">Belongs to the phosphofructokinase type A (PFKA) family. ATP-dependent PFK group I subfamily. Prokaryotic clade 'B1' sub-subfamily.</text>
</comment>
<feature type="active site" description="Proton acceptor" evidence="14">
    <location>
        <position position="132"/>
    </location>
</feature>
<dbReference type="InterPro" id="IPR035966">
    <property type="entry name" value="PKF_sf"/>
</dbReference>
<dbReference type="PROSITE" id="PS00433">
    <property type="entry name" value="PHOSPHOFRUCTOKINASE"/>
    <property type="match status" value="1"/>
</dbReference>
<feature type="binding site" description="in other chain" evidence="14">
    <location>
        <begin position="174"/>
        <end position="176"/>
    </location>
    <ligand>
        <name>substrate</name>
        <note>ligand shared between dimeric partners</note>
    </ligand>
</feature>
<evidence type="ECO:0000256" key="14">
    <source>
        <dbReference type="HAMAP-Rule" id="MF_00339"/>
    </source>
</evidence>
<dbReference type="Pfam" id="PF00365">
    <property type="entry name" value="PFK"/>
    <property type="match status" value="1"/>
</dbReference>
<evidence type="ECO:0000256" key="5">
    <source>
        <dbReference type="ARBA" id="ARBA00022533"/>
    </source>
</evidence>
<feature type="binding site" description="in other chain" evidence="14">
    <location>
        <begin position="130"/>
        <end position="132"/>
    </location>
    <ligand>
        <name>substrate</name>
        <note>ligand shared between dimeric partners</note>
    </ligand>
</feature>
<dbReference type="GO" id="GO:0016208">
    <property type="term" value="F:AMP binding"/>
    <property type="evidence" value="ECO:0007669"/>
    <property type="project" value="TreeGrafter"/>
</dbReference>
<dbReference type="GO" id="GO:0061621">
    <property type="term" value="P:canonical glycolysis"/>
    <property type="evidence" value="ECO:0007669"/>
    <property type="project" value="TreeGrafter"/>
</dbReference>
<dbReference type="Gene3D" id="3.40.50.460">
    <property type="entry name" value="Phosphofructokinase domain"/>
    <property type="match status" value="1"/>
</dbReference>
<keyword evidence="9 14" id="KW-0418">Kinase</keyword>
<dbReference type="InterPro" id="IPR022953">
    <property type="entry name" value="ATP_PFK"/>
</dbReference>
<keyword evidence="17" id="KW-1185">Reference proteome</keyword>
<feature type="binding site" evidence="14">
    <location>
        <begin position="25"/>
        <end position="29"/>
    </location>
    <ligand>
        <name>ADP</name>
        <dbReference type="ChEBI" id="CHEBI:456216"/>
        <note>allosteric activator; ligand shared between dimeric partners</note>
    </ligand>
</feature>
<sequence>MAKEINSIGVLTSGGDAPGMNAAIRAVVRAGNHYGKRVFGIYEGYQGLIENQILELNARSVKGILNRGGTILKSSRSEEFKTKEGRKRAYENLQAHGIDALVLIGGNGTFTGGMYFSEEFDFPLMGLPGTIDNDLAGTDFTIGFDTACNVVIECVDRIRDTAESHNRLFLVEVMGRDSGFIGLRAGVASGAVDVIFPEEENPMIDLFAELERGASNNKTNRIILVSEGNKMGSIQEIAAAVKERYPQWESKITILGHLQRGGSPTCTDRVLASRLGVAAIESLLDGRRGEAIGIVNNQLAYMPFEEAIRSKAKLDMELNRILKILAS</sequence>
<feature type="binding site" description="in other chain" evidence="14">
    <location>
        <begin position="218"/>
        <end position="220"/>
    </location>
    <ligand>
        <name>ADP</name>
        <dbReference type="ChEBI" id="CHEBI:456216"/>
        <note>allosteric activator; ligand shared between dimeric partners</note>
    </ligand>
</feature>
<dbReference type="InterPro" id="IPR012003">
    <property type="entry name" value="ATP_PFK_prok-type"/>
</dbReference>
<feature type="binding site" evidence="14">
    <location>
        <begin position="76"/>
        <end position="77"/>
    </location>
    <ligand>
        <name>ATP</name>
        <dbReference type="ChEBI" id="CHEBI:30616"/>
    </ligand>
</feature>
<evidence type="ECO:0000256" key="13">
    <source>
        <dbReference type="ARBA" id="ARBA00048070"/>
    </source>
</evidence>
<dbReference type="GO" id="GO:0042802">
    <property type="term" value="F:identical protein binding"/>
    <property type="evidence" value="ECO:0007669"/>
    <property type="project" value="TreeGrafter"/>
</dbReference>
<dbReference type="GO" id="GO:0046872">
    <property type="term" value="F:metal ion binding"/>
    <property type="evidence" value="ECO:0007669"/>
    <property type="project" value="UniProtKB-KW"/>
</dbReference>
<evidence type="ECO:0000256" key="12">
    <source>
        <dbReference type="ARBA" id="ARBA00023152"/>
    </source>
</evidence>
<proteinExistence type="inferred from homology"/>
<dbReference type="PANTHER" id="PTHR13697">
    <property type="entry name" value="PHOSPHOFRUCTOKINASE"/>
    <property type="match status" value="1"/>
</dbReference>
<keyword evidence="11 14" id="KW-0460">Magnesium</keyword>
<accession>A0A7H0VIS3</accession>
<dbReference type="UniPathway" id="UPA00109">
    <property type="reaction ID" value="UER00182"/>
</dbReference>
<dbReference type="AlphaFoldDB" id="A0A7H0VIS3"/>
<feature type="binding site" evidence="14">
    <location>
        <position position="107"/>
    </location>
    <ligand>
        <name>Mg(2+)</name>
        <dbReference type="ChEBI" id="CHEBI:18420"/>
        <note>catalytic</note>
    </ligand>
</feature>
<dbReference type="PIRSF" id="PIRSF000532">
    <property type="entry name" value="ATP_PFK_prok"/>
    <property type="match status" value="1"/>
</dbReference>
<dbReference type="NCBIfam" id="TIGR02482">
    <property type="entry name" value="PFKA_ATP"/>
    <property type="match status" value="1"/>
</dbReference>
<evidence type="ECO:0000256" key="8">
    <source>
        <dbReference type="ARBA" id="ARBA00022741"/>
    </source>
</evidence>
<comment type="caution">
    <text evidence="14">Lacks conserved residue(s) required for the propagation of feature annotation.</text>
</comment>
<feature type="binding site" description="in other chain" evidence="14">
    <location>
        <position position="227"/>
    </location>
    <ligand>
        <name>substrate</name>
        <note>ligand shared between dimeric partners</note>
    </ligand>
</feature>
<keyword evidence="8 14" id="KW-0547">Nucleotide-binding</keyword>
<keyword evidence="7 14" id="KW-0479">Metal-binding</keyword>
<feature type="domain" description="Phosphofructokinase" evidence="15">
    <location>
        <begin position="8"/>
        <end position="282"/>
    </location>
</feature>
<dbReference type="PANTHER" id="PTHR13697:SF4">
    <property type="entry name" value="ATP-DEPENDENT 6-PHOSPHOFRUCTOKINASE"/>
    <property type="match status" value="1"/>
</dbReference>
<keyword evidence="12 14" id="KW-0324">Glycolysis</keyword>
<comment type="function">
    <text evidence="14">Catalyzes the phosphorylation of D-fructose 6-phosphate to fructose 1,6-bisphosphate by ATP, the first committing step of glycolysis.</text>
</comment>
<feature type="binding site" description="in other chain" evidence="14">
    <location>
        <begin position="257"/>
        <end position="260"/>
    </location>
    <ligand>
        <name>substrate</name>
        <note>ligand shared between dimeric partners</note>
    </ligand>
</feature>
<dbReference type="RefSeq" id="WP_210760147.1">
    <property type="nucleotide sequence ID" value="NZ_CP060139.1"/>
</dbReference>
<feature type="binding site" evidence="14">
    <location>
        <position position="167"/>
    </location>
    <ligand>
        <name>substrate</name>
        <note>ligand shared between dimeric partners</note>
    </ligand>
</feature>
<dbReference type="NCBIfam" id="NF002872">
    <property type="entry name" value="PRK03202.1"/>
    <property type="match status" value="1"/>
</dbReference>
<dbReference type="GO" id="GO:0006002">
    <property type="term" value="P:fructose 6-phosphate metabolic process"/>
    <property type="evidence" value="ECO:0007669"/>
    <property type="project" value="UniProtKB-UniRule"/>
</dbReference>
<dbReference type="EMBL" id="CP060139">
    <property type="protein sequence ID" value="QNR25621.1"/>
    <property type="molecule type" value="Genomic_DNA"/>
</dbReference>
<evidence type="ECO:0000256" key="1">
    <source>
        <dbReference type="ARBA" id="ARBA00001946"/>
    </source>
</evidence>
<feature type="binding site" evidence="14">
    <location>
        <position position="15"/>
    </location>
    <ligand>
        <name>ATP</name>
        <dbReference type="ChEBI" id="CHEBI:30616"/>
    </ligand>
</feature>
<evidence type="ECO:0000256" key="11">
    <source>
        <dbReference type="ARBA" id="ARBA00022842"/>
    </source>
</evidence>
<comment type="activity regulation">
    <text evidence="14">Allosterically activated by ADP and other diphosphonucleosides, and allosterically inhibited by phosphoenolpyruvate.</text>
</comment>
<comment type="subcellular location">
    <subcellularLocation>
        <location evidence="2 14">Cytoplasm</location>
    </subcellularLocation>
</comment>
<dbReference type="HAMAP" id="MF_00339">
    <property type="entry name" value="Phosphofructokinase_I_B1"/>
    <property type="match status" value="1"/>
</dbReference>
<protein>
    <recommendedName>
        <fullName evidence="14">ATP-dependent 6-phosphofructokinase</fullName>
        <shortName evidence="14">ATP-PFK</shortName>
        <shortName evidence="14">Phosphofructokinase</shortName>
        <ecNumber evidence="14">2.7.1.11</ecNumber>
    </recommendedName>
    <alternativeName>
        <fullName evidence="14">Phosphohexokinase</fullName>
    </alternativeName>
</protein>
<feature type="binding site" evidence="14">
    <location>
        <position position="251"/>
    </location>
    <ligand>
        <name>substrate</name>
        <note>ligand shared between dimeric partners</note>
    </ligand>
</feature>
<reference evidence="16 17" key="1">
    <citation type="submission" date="2020-08" db="EMBL/GenBank/DDBJ databases">
        <title>Croceimicrobium hydrocarbonivorans gen. nov., sp. nov., a novel marine bacterium isolated from a bacterial consortium that degrades polyethylene terephthalate.</title>
        <authorList>
            <person name="Liu R."/>
        </authorList>
    </citation>
    <scope>NUCLEOTIDE SEQUENCE [LARGE SCALE GENOMIC DNA]</scope>
    <source>
        <strain evidence="16 17">A20-9</strain>
    </source>
</reference>
<dbReference type="FunFam" id="3.40.50.450:FF:000001">
    <property type="entry name" value="ATP-dependent 6-phosphofructokinase"/>
    <property type="match status" value="1"/>
</dbReference>
<keyword evidence="10 14" id="KW-0067">ATP-binding</keyword>
<dbReference type="GO" id="GO:0048029">
    <property type="term" value="F:monosaccharide binding"/>
    <property type="evidence" value="ECO:0007669"/>
    <property type="project" value="TreeGrafter"/>
</dbReference>
<feature type="binding site" evidence="14">
    <location>
        <begin position="106"/>
        <end position="109"/>
    </location>
    <ligand>
        <name>ATP</name>
        <dbReference type="ChEBI" id="CHEBI:30616"/>
    </ligand>
</feature>
<comment type="cofactor">
    <cofactor evidence="1 14">
        <name>Mg(2+)</name>
        <dbReference type="ChEBI" id="CHEBI:18420"/>
    </cofactor>
</comment>
<comment type="subunit">
    <text evidence="14">Homotetramer.</text>
</comment>
<evidence type="ECO:0000256" key="4">
    <source>
        <dbReference type="ARBA" id="ARBA00022490"/>
    </source>
</evidence>
<comment type="pathway">
    <text evidence="3 14">Carbohydrate degradation; glycolysis; D-glyceraldehyde 3-phosphate and glycerone phosphate from D-glucose: step 3/4.</text>
</comment>
<dbReference type="GO" id="GO:0003872">
    <property type="term" value="F:6-phosphofructokinase activity"/>
    <property type="evidence" value="ECO:0007669"/>
    <property type="project" value="UniProtKB-UniRule"/>
</dbReference>